<sequence>MGKIKSPLSFLYNNQIKAFLFQVITLVAVVYFFYNAADNLLSNIESRGIHTGFDFLGVESGFDIAEHLIDYSSTSSNLRVFYVGLINTIVVSVVSIIFASIIGLVVGIARLSNNWLIAKLAGGYIELFRNIPILLQILFWYNLALVSFPSPKQSFELFDSVFVNLRGIYLPKPIATEGFVWVFVALVVGIVLRVLVKRHFNKAHDKSGVKTNTLAYSLLLLLVLPMMLYFALGSPMAFDYPTLKGFNFKGGMSLSPEFLSLAFALSVYTATYIAEAIRSGIESVPKGQKEAALAMGLTQRQSLKLVVLPQALKVAIPPIINQYLNLTKNSSLAAAIGYSEIVSVFAGTVLNQVGQALEIIFMTMMVYLTISLVVSLVLNIVNHKMSINER</sequence>
<feature type="transmembrane region" description="Helical" evidence="9">
    <location>
        <begin position="16"/>
        <end position="34"/>
    </location>
</feature>
<dbReference type="PROSITE" id="PS50928">
    <property type="entry name" value="ABC_TM1"/>
    <property type="match status" value="1"/>
</dbReference>
<accession>A0A1H6JM99</accession>
<evidence type="ECO:0000256" key="7">
    <source>
        <dbReference type="ARBA" id="ARBA00022989"/>
    </source>
</evidence>
<evidence type="ECO:0000313" key="12">
    <source>
        <dbReference type="EMBL" id="SEH78233.1"/>
    </source>
</evidence>
<dbReference type="RefSeq" id="WP_090714748.1">
    <property type="nucleotide sequence ID" value="NZ_CAESAP020000104.1"/>
</dbReference>
<dbReference type="AlphaFoldDB" id="A0A1H6JM99"/>
<evidence type="ECO:0000256" key="9">
    <source>
        <dbReference type="RuleBase" id="RU363032"/>
    </source>
</evidence>
<evidence type="ECO:0000259" key="10">
    <source>
        <dbReference type="PROSITE" id="PS50928"/>
    </source>
</evidence>
<dbReference type="CDD" id="cd06261">
    <property type="entry name" value="TM_PBP2"/>
    <property type="match status" value="1"/>
</dbReference>
<feature type="transmembrane region" description="Helical" evidence="9">
    <location>
        <begin position="332"/>
        <end position="353"/>
    </location>
</feature>
<dbReference type="Gene3D" id="1.10.3720.10">
    <property type="entry name" value="MetI-like"/>
    <property type="match status" value="2"/>
</dbReference>
<dbReference type="InterPro" id="IPR043429">
    <property type="entry name" value="ArtM/GltK/GlnP/TcyL/YhdX-like"/>
</dbReference>
<dbReference type="Proteomes" id="UP000198559">
    <property type="component" value="Unassembled WGS sequence"/>
</dbReference>
<comment type="subcellular location">
    <subcellularLocation>
        <location evidence="1">Cell inner membrane</location>
        <topology evidence="1">Multi-pass membrane protein</topology>
    </subcellularLocation>
    <subcellularLocation>
        <location evidence="9">Cell membrane</location>
        <topology evidence="9">Multi-pass membrane protein</topology>
    </subcellularLocation>
</comment>
<keyword evidence="6" id="KW-0029">Amino-acid transport</keyword>
<reference evidence="13 14" key="1">
    <citation type="submission" date="2016-06" db="EMBL/GenBank/DDBJ databases">
        <authorList>
            <person name="Petersen J."/>
            <person name="Sayavedra L."/>
        </authorList>
    </citation>
    <scope>NUCLEOTIDE SEQUENCE [LARGE SCALE GENOMIC DNA]</scope>
    <source>
        <strain evidence="14">BazSymA</strain>
        <strain evidence="13">BazSymB</strain>
    </source>
</reference>
<feature type="transmembrane region" description="Helical" evidence="9">
    <location>
        <begin position="80"/>
        <end position="106"/>
    </location>
</feature>
<dbReference type="OrthoDB" id="9793490at2"/>
<evidence type="ECO:0000256" key="5">
    <source>
        <dbReference type="ARBA" id="ARBA00022692"/>
    </source>
</evidence>
<feature type="transmembrane region" description="Helical" evidence="9">
    <location>
        <begin position="359"/>
        <end position="381"/>
    </location>
</feature>
<keyword evidence="3 9" id="KW-0813">Transport</keyword>
<feature type="transmembrane region" description="Helical" evidence="9">
    <location>
        <begin position="127"/>
        <end position="148"/>
    </location>
</feature>
<protein>
    <submittedName>
        <fullName evidence="11">Amino acid ABC transporter permease</fullName>
    </submittedName>
</protein>
<dbReference type="InterPro" id="IPR000515">
    <property type="entry name" value="MetI-like"/>
</dbReference>
<dbReference type="InterPro" id="IPR010065">
    <property type="entry name" value="AA_ABC_transptr_permease_3TM"/>
</dbReference>
<gene>
    <name evidence="11" type="ORF">BAZSYMA_ACONTIG00019_4</name>
    <name evidence="12" type="ORF">BAZSYMB_SCAFFOLD00013_7</name>
</gene>
<reference evidence="11" key="2">
    <citation type="submission" date="2016-06" db="EMBL/GenBank/DDBJ databases">
        <authorList>
            <person name="Olsen C.W."/>
            <person name="Carey S."/>
            <person name="Hinshaw L."/>
            <person name="Karasin A.I."/>
        </authorList>
    </citation>
    <scope>NUCLEOTIDE SEQUENCE [LARGE SCALE GENOMIC DNA]</scope>
    <source>
        <strain evidence="11">BazSymA</strain>
        <strain evidence="12">BazSymB</strain>
    </source>
</reference>
<keyword evidence="4" id="KW-1003">Cell membrane</keyword>
<dbReference type="GO" id="GO:0022857">
    <property type="term" value="F:transmembrane transporter activity"/>
    <property type="evidence" value="ECO:0007669"/>
    <property type="project" value="InterPro"/>
</dbReference>
<organism evidence="11 14">
    <name type="scientific">Bathymodiolus azoricus thioautotrophic gill symbiont</name>
    <dbReference type="NCBI Taxonomy" id="235205"/>
    <lineage>
        <taxon>Bacteria</taxon>
        <taxon>Pseudomonadati</taxon>
        <taxon>Pseudomonadota</taxon>
        <taxon>Gammaproteobacteria</taxon>
        <taxon>sulfur-oxidizing symbionts</taxon>
    </lineage>
</organism>
<dbReference type="STRING" id="235205.BAZSYMB_SCAFFOLD00013_7"/>
<evidence type="ECO:0000256" key="4">
    <source>
        <dbReference type="ARBA" id="ARBA00022475"/>
    </source>
</evidence>
<keyword evidence="7 9" id="KW-1133">Transmembrane helix</keyword>
<keyword evidence="5 9" id="KW-0812">Transmembrane</keyword>
<dbReference type="GO" id="GO:0006865">
    <property type="term" value="P:amino acid transport"/>
    <property type="evidence" value="ECO:0007669"/>
    <property type="project" value="UniProtKB-KW"/>
</dbReference>
<dbReference type="EMBL" id="CDSC02000065">
    <property type="protein sequence ID" value="SEH63481.1"/>
    <property type="molecule type" value="Genomic_DNA"/>
</dbReference>
<name>A0A1H6JM99_9GAMM</name>
<keyword evidence="8 9" id="KW-0472">Membrane</keyword>
<feature type="transmembrane region" description="Helical" evidence="9">
    <location>
        <begin position="258"/>
        <end position="277"/>
    </location>
</feature>
<dbReference type="GO" id="GO:0043190">
    <property type="term" value="C:ATP-binding cassette (ABC) transporter complex"/>
    <property type="evidence" value="ECO:0007669"/>
    <property type="project" value="InterPro"/>
</dbReference>
<evidence type="ECO:0000256" key="2">
    <source>
        <dbReference type="ARBA" id="ARBA00010072"/>
    </source>
</evidence>
<dbReference type="PANTHER" id="PTHR30614:SF37">
    <property type="entry name" value="AMINO-ACID ABC TRANSPORTER PERMEASE PROTEIN YHDX-RELATED"/>
    <property type="match status" value="1"/>
</dbReference>
<evidence type="ECO:0000313" key="14">
    <source>
        <dbReference type="Proteomes" id="UP000198988"/>
    </source>
</evidence>
<evidence type="ECO:0000256" key="1">
    <source>
        <dbReference type="ARBA" id="ARBA00004429"/>
    </source>
</evidence>
<feature type="domain" description="ABC transmembrane type-1" evidence="10">
    <location>
        <begin position="85"/>
        <end position="378"/>
    </location>
</feature>
<comment type="similarity">
    <text evidence="2">Belongs to the binding-protein-dependent transport system permease family. HisMQ subfamily.</text>
</comment>
<dbReference type="EMBL" id="CVUD02000136">
    <property type="protein sequence ID" value="SEH78233.1"/>
    <property type="molecule type" value="Genomic_DNA"/>
</dbReference>
<evidence type="ECO:0000256" key="6">
    <source>
        <dbReference type="ARBA" id="ARBA00022970"/>
    </source>
</evidence>
<evidence type="ECO:0000313" key="11">
    <source>
        <dbReference type="EMBL" id="SEH63481.1"/>
    </source>
</evidence>
<feature type="transmembrane region" description="Helical" evidence="9">
    <location>
        <begin position="178"/>
        <end position="196"/>
    </location>
</feature>
<dbReference type="SUPFAM" id="SSF161098">
    <property type="entry name" value="MetI-like"/>
    <property type="match status" value="2"/>
</dbReference>
<dbReference type="Pfam" id="PF00528">
    <property type="entry name" value="BPD_transp_1"/>
    <property type="match status" value="1"/>
</dbReference>
<evidence type="ECO:0000313" key="13">
    <source>
        <dbReference type="Proteomes" id="UP000198559"/>
    </source>
</evidence>
<proteinExistence type="inferred from homology"/>
<evidence type="ECO:0000256" key="3">
    <source>
        <dbReference type="ARBA" id="ARBA00022448"/>
    </source>
</evidence>
<dbReference type="PANTHER" id="PTHR30614">
    <property type="entry name" value="MEMBRANE COMPONENT OF AMINO ACID ABC TRANSPORTER"/>
    <property type="match status" value="1"/>
</dbReference>
<dbReference type="InterPro" id="IPR035906">
    <property type="entry name" value="MetI-like_sf"/>
</dbReference>
<feature type="transmembrane region" description="Helical" evidence="9">
    <location>
        <begin position="216"/>
        <end position="238"/>
    </location>
</feature>
<dbReference type="Proteomes" id="UP000198988">
    <property type="component" value="Unassembled WGS sequence"/>
</dbReference>
<dbReference type="NCBIfam" id="TIGR01726">
    <property type="entry name" value="HEQRo_perm_3TM"/>
    <property type="match status" value="1"/>
</dbReference>
<evidence type="ECO:0000256" key="8">
    <source>
        <dbReference type="ARBA" id="ARBA00023136"/>
    </source>
</evidence>